<dbReference type="Pfam" id="PF10269">
    <property type="entry name" value="Tmemb_185A"/>
    <property type="match status" value="1"/>
</dbReference>
<dbReference type="AlphaFoldDB" id="A0AAP3ANL8"/>
<sequence>METATNKSVGFISLLTLLFITLKLTKHIDWSWWLVLSPMLILFGLGIIIVLAVIFISKSKNRR</sequence>
<proteinExistence type="predicted"/>
<dbReference type="EMBL" id="JAOZYT010000156">
    <property type="protein sequence ID" value="MCW0524992.1"/>
    <property type="molecule type" value="Genomic_DNA"/>
</dbReference>
<evidence type="ECO:0008006" key="4">
    <source>
        <dbReference type="Google" id="ProtNLM"/>
    </source>
</evidence>
<comment type="caution">
    <text evidence="2">The sequence shown here is derived from an EMBL/GenBank/DDBJ whole genome shotgun (WGS) entry which is preliminary data.</text>
</comment>
<dbReference type="Proteomes" id="UP001207440">
    <property type="component" value="Unassembled WGS sequence"/>
</dbReference>
<evidence type="ECO:0000313" key="3">
    <source>
        <dbReference type="Proteomes" id="UP001207440"/>
    </source>
</evidence>
<protein>
    <recommendedName>
        <fullName evidence="4">Transmembrane Fragile-X-F protein</fullName>
    </recommendedName>
</protein>
<evidence type="ECO:0000256" key="1">
    <source>
        <dbReference type="SAM" id="Phobius"/>
    </source>
</evidence>
<keyword evidence="1" id="KW-0812">Transmembrane</keyword>
<dbReference type="RefSeq" id="WP_214193831.1">
    <property type="nucleotide sequence ID" value="NZ_CP081925.1"/>
</dbReference>
<feature type="transmembrane region" description="Helical" evidence="1">
    <location>
        <begin position="35"/>
        <end position="56"/>
    </location>
</feature>
<accession>A0AAP3ANL8</accession>
<evidence type="ECO:0000313" key="2">
    <source>
        <dbReference type="EMBL" id="MCW0524992.1"/>
    </source>
</evidence>
<organism evidence="2 3">
    <name type="scientific">Riemerella anatipestifer</name>
    <name type="common">Moraxella anatipestifer</name>
    <dbReference type="NCBI Taxonomy" id="34085"/>
    <lineage>
        <taxon>Bacteria</taxon>
        <taxon>Pseudomonadati</taxon>
        <taxon>Bacteroidota</taxon>
        <taxon>Flavobacteriia</taxon>
        <taxon>Flavobacteriales</taxon>
        <taxon>Weeksellaceae</taxon>
        <taxon>Riemerella</taxon>
    </lineage>
</organism>
<keyword evidence="1" id="KW-0472">Membrane</keyword>
<keyword evidence="1" id="KW-1133">Transmembrane helix</keyword>
<name>A0AAP3ANL8_RIEAN</name>
<dbReference type="InterPro" id="IPR019396">
    <property type="entry name" value="TM_Fragile-X-F-assoc"/>
</dbReference>
<gene>
    <name evidence="2" type="ORF">OKE68_11830</name>
</gene>
<reference evidence="2" key="1">
    <citation type="submission" date="2022-10" db="EMBL/GenBank/DDBJ databases">
        <title>Sifting through the core-genome to identify putative cross-protective antigens against Riemerella anatipestifer.</title>
        <authorList>
            <person name="Zheng X."/>
            <person name="Zhang W."/>
        </authorList>
    </citation>
    <scope>NUCLEOTIDE SEQUENCE</scope>
    <source>
        <strain evidence="2">ZWRA178</strain>
    </source>
</reference>